<feature type="non-terminal residue" evidence="1">
    <location>
        <position position="1"/>
    </location>
</feature>
<keyword evidence="2" id="KW-1185">Reference proteome</keyword>
<evidence type="ECO:0000313" key="1">
    <source>
        <dbReference type="EMBL" id="RDX84280.1"/>
    </source>
</evidence>
<comment type="caution">
    <text evidence="1">The sequence shown here is derived from an EMBL/GenBank/DDBJ whole genome shotgun (WGS) entry which is preliminary data.</text>
</comment>
<dbReference type="AlphaFoldDB" id="A0A371G181"/>
<proteinExistence type="predicted"/>
<gene>
    <name evidence="1" type="ORF">CR513_34692</name>
</gene>
<protein>
    <submittedName>
        <fullName evidence="1">Uncharacterized protein</fullName>
    </submittedName>
</protein>
<organism evidence="1 2">
    <name type="scientific">Mucuna pruriens</name>
    <name type="common">Velvet bean</name>
    <name type="synonym">Dolichos pruriens</name>
    <dbReference type="NCBI Taxonomy" id="157652"/>
    <lineage>
        <taxon>Eukaryota</taxon>
        <taxon>Viridiplantae</taxon>
        <taxon>Streptophyta</taxon>
        <taxon>Embryophyta</taxon>
        <taxon>Tracheophyta</taxon>
        <taxon>Spermatophyta</taxon>
        <taxon>Magnoliopsida</taxon>
        <taxon>eudicotyledons</taxon>
        <taxon>Gunneridae</taxon>
        <taxon>Pentapetalae</taxon>
        <taxon>rosids</taxon>
        <taxon>fabids</taxon>
        <taxon>Fabales</taxon>
        <taxon>Fabaceae</taxon>
        <taxon>Papilionoideae</taxon>
        <taxon>50 kb inversion clade</taxon>
        <taxon>NPAAA clade</taxon>
        <taxon>indigoferoid/millettioid clade</taxon>
        <taxon>Phaseoleae</taxon>
        <taxon>Mucuna</taxon>
    </lineage>
</organism>
<reference evidence="1" key="1">
    <citation type="submission" date="2018-05" db="EMBL/GenBank/DDBJ databases">
        <title>Draft genome of Mucuna pruriens seed.</title>
        <authorList>
            <person name="Nnadi N.E."/>
            <person name="Vos R."/>
            <person name="Hasami M.H."/>
            <person name="Devisetty U.K."/>
            <person name="Aguiy J.C."/>
        </authorList>
    </citation>
    <scope>NUCLEOTIDE SEQUENCE [LARGE SCALE GENOMIC DNA]</scope>
    <source>
        <strain evidence="1">JCA_2017</strain>
    </source>
</reference>
<accession>A0A371G181</accession>
<dbReference type="EMBL" id="QJKJ01007093">
    <property type="protein sequence ID" value="RDX84280.1"/>
    <property type="molecule type" value="Genomic_DNA"/>
</dbReference>
<dbReference type="Proteomes" id="UP000257109">
    <property type="component" value="Unassembled WGS sequence"/>
</dbReference>
<name>A0A371G181_MUCPR</name>
<sequence length="137" mass="15460">MKHPTEDYSLFGIDMIEELVEEYLQLDGCSENIDDFAGNVDVTSCLGSTTKEADYEEVHNLPNFENNNYEIVDLDFEAELFEEIDQVCNHENLECVNNAKVKVARTSNAKPTKGSRPKQPKAEIMLAYLVLNPNQVG</sequence>
<evidence type="ECO:0000313" key="2">
    <source>
        <dbReference type="Proteomes" id="UP000257109"/>
    </source>
</evidence>